<evidence type="ECO:0000313" key="3">
    <source>
        <dbReference type="Proteomes" id="UP000510821"/>
    </source>
</evidence>
<dbReference type="SUPFAM" id="SSF56281">
    <property type="entry name" value="Metallo-hydrolase/oxidoreductase"/>
    <property type="match status" value="1"/>
</dbReference>
<dbReference type="AlphaFoldDB" id="A0A7D5XI83"/>
<dbReference type="PANTHER" id="PTHR43546:SF3">
    <property type="entry name" value="UPF0173 METAL-DEPENDENT HYDROLASE MJ1163"/>
    <property type="match status" value="1"/>
</dbReference>
<dbReference type="Pfam" id="PF12706">
    <property type="entry name" value="Lactamase_B_2"/>
    <property type="match status" value="1"/>
</dbReference>
<dbReference type="Gene3D" id="3.60.15.10">
    <property type="entry name" value="Ribonuclease Z/Hydroxyacylglutathione hydrolase-like"/>
    <property type="match status" value="1"/>
</dbReference>
<dbReference type="PANTHER" id="PTHR43546">
    <property type="entry name" value="UPF0173 METAL-DEPENDENT HYDROLASE MJ1163-RELATED"/>
    <property type="match status" value="1"/>
</dbReference>
<name>A0A7D5XI83_FERL1</name>
<dbReference type="InterPro" id="IPR001279">
    <property type="entry name" value="Metallo-B-lactamas"/>
</dbReference>
<dbReference type="InterPro" id="IPR050114">
    <property type="entry name" value="UPF0173_UPF0282_UlaG_hydrolase"/>
</dbReference>
<evidence type="ECO:0000259" key="1">
    <source>
        <dbReference type="SMART" id="SM00849"/>
    </source>
</evidence>
<proteinExistence type="predicted"/>
<dbReference type="KEGG" id="flt:Sv326_0759"/>
<evidence type="ECO:0000313" key="2">
    <source>
        <dbReference type="EMBL" id="QLJ52934.1"/>
    </source>
</evidence>
<accession>A0A7D5XI83</accession>
<reference evidence="3" key="1">
    <citation type="submission" date="2020-07" db="EMBL/GenBank/DDBJ databases">
        <title>Metabolic diversity and evolutionary history of the archaeal phylum ###Micrarchaeota### uncovered from a freshwater lake metagenome.</title>
        <authorList>
            <person name="Kadnikov V.V."/>
            <person name="Savvichev A.S."/>
            <person name="Mardanov A.V."/>
            <person name="Beletsky A.V."/>
            <person name="Chupakov A.V."/>
            <person name="Kokryatskaya N.M."/>
            <person name="Pimenov N.V."/>
            <person name="Ravin N.V."/>
        </authorList>
    </citation>
    <scope>NUCLEOTIDE SEQUENCE [LARGE SCALE GENOMIC DNA]</scope>
</reference>
<sequence>MEITFCGTGGARFVVLRQLRATAGFIVRGKASIYFDPGPGALLRSLQLGVDLGKLDAVAISHAHIDHSNDANLLVEAMTNGGKRRRGMLIGSSSALEGNDRFDRVVSLYHQRMVERKFIVKAGDKLSVKGVEVEVTPTKHEDETGVGFKLTSSGRTVGYTGDTDYLPELGRIFSGCDCLILNNLKPAGCHYPGHLDSELSIRILKEARPKKAVIQHFGMGMLRAGPEAEARLIQKESGVETVAAKDGMVVTVEEGKKLLDFQE</sequence>
<dbReference type="CDD" id="cd07741">
    <property type="entry name" value="metallo-hydrolase-like_MBL-fold"/>
    <property type="match status" value="1"/>
</dbReference>
<dbReference type="Proteomes" id="UP000510821">
    <property type="component" value="Chromosome"/>
</dbReference>
<organism evidence="2 3">
    <name type="scientific">Fermentimicrarchaeum limneticum</name>
    <dbReference type="NCBI Taxonomy" id="2795018"/>
    <lineage>
        <taxon>Archaea</taxon>
        <taxon>Candidatus Micrarchaeota</taxon>
        <taxon>Candidatus Fermentimicrarchaeales</taxon>
        <taxon>Candidatus Fermentimicrarchaeaceae</taxon>
        <taxon>Candidatus Fermentimicrarchaeum</taxon>
    </lineage>
</organism>
<dbReference type="EMBL" id="CP058998">
    <property type="protein sequence ID" value="QLJ52934.1"/>
    <property type="molecule type" value="Genomic_DNA"/>
</dbReference>
<feature type="domain" description="Metallo-beta-lactamase" evidence="1">
    <location>
        <begin position="21"/>
        <end position="216"/>
    </location>
</feature>
<dbReference type="InterPro" id="IPR036866">
    <property type="entry name" value="RibonucZ/Hydroxyglut_hydro"/>
</dbReference>
<dbReference type="SMART" id="SM00849">
    <property type="entry name" value="Lactamase_B"/>
    <property type="match status" value="1"/>
</dbReference>
<gene>
    <name evidence="2" type="ORF">Sv326_0759</name>
</gene>
<protein>
    <recommendedName>
        <fullName evidence="1">Metallo-beta-lactamase domain-containing protein</fullName>
    </recommendedName>
</protein>